<feature type="region of interest" description="Disordered" evidence="1">
    <location>
        <begin position="1"/>
        <end position="30"/>
    </location>
</feature>
<proteinExistence type="predicted"/>
<organism evidence="2 3">
    <name type="scientific">Plakobranchus ocellatus</name>
    <dbReference type="NCBI Taxonomy" id="259542"/>
    <lineage>
        <taxon>Eukaryota</taxon>
        <taxon>Metazoa</taxon>
        <taxon>Spiralia</taxon>
        <taxon>Lophotrochozoa</taxon>
        <taxon>Mollusca</taxon>
        <taxon>Gastropoda</taxon>
        <taxon>Heterobranchia</taxon>
        <taxon>Euthyneura</taxon>
        <taxon>Panpulmonata</taxon>
        <taxon>Sacoglossa</taxon>
        <taxon>Placobranchoidea</taxon>
        <taxon>Plakobranchidae</taxon>
        <taxon>Plakobranchus</taxon>
    </lineage>
</organism>
<evidence type="ECO:0000313" key="3">
    <source>
        <dbReference type="Proteomes" id="UP000735302"/>
    </source>
</evidence>
<keyword evidence="3" id="KW-1185">Reference proteome</keyword>
<name>A0AAV4A5K8_9GAST</name>
<evidence type="ECO:0000313" key="2">
    <source>
        <dbReference type="EMBL" id="GFO02660.1"/>
    </source>
</evidence>
<dbReference type="AlphaFoldDB" id="A0AAV4A5K8"/>
<dbReference type="Proteomes" id="UP000735302">
    <property type="component" value="Unassembled WGS sequence"/>
</dbReference>
<accession>A0AAV4A5K8</accession>
<reference evidence="2 3" key="1">
    <citation type="journal article" date="2021" name="Elife">
        <title>Chloroplast acquisition without the gene transfer in kleptoplastic sea slugs, Plakobranchus ocellatus.</title>
        <authorList>
            <person name="Maeda T."/>
            <person name="Takahashi S."/>
            <person name="Yoshida T."/>
            <person name="Shimamura S."/>
            <person name="Takaki Y."/>
            <person name="Nagai Y."/>
            <person name="Toyoda A."/>
            <person name="Suzuki Y."/>
            <person name="Arimoto A."/>
            <person name="Ishii H."/>
            <person name="Satoh N."/>
            <person name="Nishiyama T."/>
            <person name="Hasebe M."/>
            <person name="Maruyama T."/>
            <person name="Minagawa J."/>
            <person name="Obokata J."/>
            <person name="Shigenobu S."/>
        </authorList>
    </citation>
    <scope>NUCLEOTIDE SEQUENCE [LARGE SCALE GENOMIC DNA]</scope>
</reference>
<gene>
    <name evidence="2" type="ORF">PoB_002916500</name>
</gene>
<sequence>MRGVEEGQKGEKMREDGRCGEVGKGEGQKGGKVREHVRCGEVGRQKGGKVREYVRYWEMGRWGEAICCRLKTFLNGRPG</sequence>
<dbReference type="EMBL" id="BLXT01003614">
    <property type="protein sequence ID" value="GFO02660.1"/>
    <property type="molecule type" value="Genomic_DNA"/>
</dbReference>
<evidence type="ECO:0000256" key="1">
    <source>
        <dbReference type="SAM" id="MobiDB-lite"/>
    </source>
</evidence>
<protein>
    <submittedName>
        <fullName evidence="2">Uncharacterized protein</fullName>
    </submittedName>
</protein>
<comment type="caution">
    <text evidence="2">The sequence shown here is derived from an EMBL/GenBank/DDBJ whole genome shotgun (WGS) entry which is preliminary data.</text>
</comment>